<dbReference type="AlphaFoldDB" id="A0A7W9AUY0"/>
<accession>A0A7W9AUY0</accession>
<gene>
    <name evidence="1" type="ORF">FHS76_000740</name>
</gene>
<proteinExistence type="predicted"/>
<sequence>MTTVLLILFPGNFAKISAHRRTIVIFNKKADLT</sequence>
<dbReference type="Proteomes" id="UP000555546">
    <property type="component" value="Unassembled WGS sequence"/>
</dbReference>
<dbReference type="EMBL" id="JACIJG010000002">
    <property type="protein sequence ID" value="MBB5700897.1"/>
    <property type="molecule type" value="Genomic_DNA"/>
</dbReference>
<organism evidence="1 2">
    <name type="scientific">Brucella daejeonensis</name>
    <dbReference type="NCBI Taxonomy" id="659015"/>
    <lineage>
        <taxon>Bacteria</taxon>
        <taxon>Pseudomonadati</taxon>
        <taxon>Pseudomonadota</taxon>
        <taxon>Alphaproteobacteria</taxon>
        <taxon>Hyphomicrobiales</taxon>
        <taxon>Brucellaceae</taxon>
        <taxon>Brucella/Ochrobactrum group</taxon>
        <taxon>Brucella</taxon>
    </lineage>
</organism>
<keyword evidence="2" id="KW-1185">Reference proteome</keyword>
<comment type="caution">
    <text evidence="1">The sequence shown here is derived from an EMBL/GenBank/DDBJ whole genome shotgun (WGS) entry which is preliminary data.</text>
</comment>
<evidence type="ECO:0000313" key="1">
    <source>
        <dbReference type="EMBL" id="MBB5700897.1"/>
    </source>
</evidence>
<name>A0A7W9AUY0_9HYPH</name>
<protein>
    <submittedName>
        <fullName evidence="1">Uncharacterized protein</fullName>
    </submittedName>
</protein>
<evidence type="ECO:0000313" key="2">
    <source>
        <dbReference type="Proteomes" id="UP000555546"/>
    </source>
</evidence>
<reference evidence="1 2" key="1">
    <citation type="submission" date="2020-08" db="EMBL/GenBank/DDBJ databases">
        <title>Genomic Encyclopedia of Type Strains, Phase IV (KMG-IV): sequencing the most valuable type-strain genomes for metagenomic binning, comparative biology and taxonomic classification.</title>
        <authorList>
            <person name="Goeker M."/>
        </authorList>
    </citation>
    <scope>NUCLEOTIDE SEQUENCE [LARGE SCALE GENOMIC DNA]</scope>
    <source>
        <strain evidence="1 2">DSM 26944</strain>
    </source>
</reference>